<dbReference type="EC" id="3.4.21.-" evidence="9"/>
<protein>
    <recommendedName>
        <fullName evidence="9">Prolyl endopeptidase</fullName>
        <ecNumber evidence="9">3.4.21.-</ecNumber>
    </recommendedName>
</protein>
<proteinExistence type="inferred from homology"/>
<dbReference type="Pfam" id="PF19283">
    <property type="entry name" value="APEH_N"/>
    <property type="match status" value="1"/>
</dbReference>
<dbReference type="AlphaFoldDB" id="A0A0C2XDI3"/>
<evidence type="ECO:0000259" key="10">
    <source>
        <dbReference type="Pfam" id="PF00326"/>
    </source>
</evidence>
<dbReference type="GO" id="GO:0006508">
    <property type="term" value="P:proteolysis"/>
    <property type="evidence" value="ECO:0007669"/>
    <property type="project" value="UniProtKB-KW"/>
</dbReference>
<comment type="subunit">
    <text evidence="6">Homotetramer.</text>
</comment>
<evidence type="ECO:0000256" key="8">
    <source>
        <dbReference type="ARBA" id="ARBA00022801"/>
    </source>
</evidence>
<accession>A0A0C2XDI3</accession>
<keyword evidence="9" id="KW-0645">Protease</keyword>
<feature type="domain" description="Acylamino-acid-releasing enzyme N-terminal" evidence="11">
    <location>
        <begin position="16"/>
        <end position="153"/>
    </location>
</feature>
<comment type="subcellular location">
    <subcellularLocation>
        <location evidence="2">Cytoplasm</location>
    </subcellularLocation>
</comment>
<evidence type="ECO:0000256" key="3">
    <source>
        <dbReference type="ARBA" id="ARBA00005228"/>
    </source>
</evidence>
<dbReference type="InterPro" id="IPR002470">
    <property type="entry name" value="Peptidase_S9A"/>
</dbReference>
<feature type="domain" description="Peptidase S9 prolyl oligopeptidase catalytic" evidence="10">
    <location>
        <begin position="579"/>
        <end position="796"/>
    </location>
</feature>
<dbReference type="GO" id="GO:0008242">
    <property type="term" value="F:omega peptidase activity"/>
    <property type="evidence" value="ECO:0007669"/>
    <property type="project" value="UniProtKB-EC"/>
</dbReference>
<dbReference type="InterPro" id="IPR029058">
    <property type="entry name" value="AB_hydrolase_fold"/>
</dbReference>
<reference evidence="12 13" key="1">
    <citation type="submission" date="2014-04" db="EMBL/GenBank/DDBJ databases">
        <authorList>
            <consortium name="DOE Joint Genome Institute"/>
            <person name="Kuo A."/>
            <person name="Zuccaro A."/>
            <person name="Kohler A."/>
            <person name="Nagy L.G."/>
            <person name="Floudas D."/>
            <person name="Copeland A."/>
            <person name="Barry K.W."/>
            <person name="Cichocki N."/>
            <person name="Veneault-Fourrey C."/>
            <person name="LaButti K."/>
            <person name="Lindquist E.A."/>
            <person name="Lipzen A."/>
            <person name="Lundell T."/>
            <person name="Morin E."/>
            <person name="Murat C."/>
            <person name="Sun H."/>
            <person name="Tunlid A."/>
            <person name="Henrissat B."/>
            <person name="Grigoriev I.V."/>
            <person name="Hibbett D.S."/>
            <person name="Martin F."/>
            <person name="Nordberg H.P."/>
            <person name="Cantor M.N."/>
            <person name="Hua S.X."/>
        </authorList>
    </citation>
    <scope>NUCLEOTIDE SEQUENCE [LARGE SCALE GENOMIC DNA]</scope>
    <source>
        <strain evidence="12 13">MAFF 305830</strain>
    </source>
</reference>
<comment type="subunit">
    <text evidence="5">Monomer.</text>
</comment>
<dbReference type="PANTHER" id="PTHR42776:SF4">
    <property type="entry name" value="ACYLAMINO-ACID-RELEASING ENZYME"/>
    <property type="match status" value="1"/>
</dbReference>
<evidence type="ECO:0000256" key="1">
    <source>
        <dbReference type="ARBA" id="ARBA00000721"/>
    </source>
</evidence>
<evidence type="ECO:0000259" key="11">
    <source>
        <dbReference type="Pfam" id="PF19283"/>
    </source>
</evidence>
<dbReference type="GO" id="GO:0005737">
    <property type="term" value="C:cytoplasm"/>
    <property type="evidence" value="ECO:0007669"/>
    <property type="project" value="UniProtKB-SubCell"/>
</dbReference>
<gene>
    <name evidence="12" type="ORF">M408DRAFT_330224</name>
</gene>
<dbReference type="Pfam" id="PF00326">
    <property type="entry name" value="Peptidase_S9"/>
    <property type="match status" value="1"/>
</dbReference>
<comment type="catalytic activity">
    <reaction evidence="1">
        <text>Cleavage of an N-acetyl or N-formyl amino acid from the N-terminus of a polypeptide.</text>
        <dbReference type="EC" id="3.4.19.1"/>
    </reaction>
</comment>
<name>A0A0C2XDI3_SERVB</name>
<sequence length="803" mass="88671">MSHSSIYRRLAELPIFSSASFISGHRISIESSVRDHVNNVKRSFIQEAGILESPGTSSSSTRSSWLSTPIERSESIVARLISPSGARTAILKETSGTPKKRFVEIWKGDAAELIVETTSRHGPFYGDATFSSLCFSPKEDALLYTAEAKAPEEDPKDPFHKFTFREQYGEQFIDRRSPTLFWLRWDPSRANLRENDEDGKPISQLVQVSPTFPNPPSLLPGSHALNDPPVFSLGQATFASRSGRSVIATAYLRTAGDRKLGIVYCANRPSMIVRLTFPDTPLEAASKEDDKEKKKRIEEATVECRSLFSEFPSRSPRVWFPPTESEITTSKFKNPVAIWISSAKEPHGSCARLHMMTLPSDEELCATGGWESTTNGNQSTSQVETVIDSVWEPPCPVDEGGFPGLYINQLPPSPFLFLDGVLHATCVSSWGCSQDLLVIRLEKDYVEPPLSANANPPASYVHGARKHEVHRLQLRSRSCTSFVACDGRSKIVAVASTLTEPNEVYVTDIHGSNIKGASWTKITNIGDRAKELTDGLEGKVTTITGHEPTQTIYIRLANAELQPLVTFPHGGPHSVTPSTFSPEVVAFALSGYTISCPNYRGSLGYGQRWVEELLGKIGRLDVDDVMASTNQLIEAGLGKKGLGMQLYMGGSHGGFLGAHVIGQFPSFFSAAILRNPVINVPAMYATTDIPDWTTVECGIPYDPNAVLTPQQYETLYKMSPIQYVDKVVTPVLLRIGDVDQRVPPSQGKEYYHLLRARGMGEKVQMLWYPENSHPLDKVEAERSGWDASLAWFKKYGGEQVYNE</sequence>
<evidence type="ECO:0000256" key="5">
    <source>
        <dbReference type="ARBA" id="ARBA00011245"/>
    </source>
</evidence>
<dbReference type="HOGENOM" id="CLU_014230_1_0_1"/>
<dbReference type="STRING" id="933852.A0A0C2XDI3"/>
<dbReference type="InterPro" id="IPR045550">
    <property type="entry name" value="AARE_N"/>
</dbReference>
<dbReference type="OrthoDB" id="43744at2759"/>
<evidence type="ECO:0000313" key="13">
    <source>
        <dbReference type="Proteomes" id="UP000054097"/>
    </source>
</evidence>
<comment type="similarity">
    <text evidence="4">Belongs to the peptidase S9C family.</text>
</comment>
<keyword evidence="8 9" id="KW-0378">Hydrolase</keyword>
<dbReference type="PRINTS" id="PR00862">
    <property type="entry name" value="PROLIGOPTASE"/>
</dbReference>
<evidence type="ECO:0000256" key="2">
    <source>
        <dbReference type="ARBA" id="ARBA00004496"/>
    </source>
</evidence>
<keyword evidence="13" id="KW-1185">Reference proteome</keyword>
<keyword evidence="9" id="KW-0720">Serine protease</keyword>
<comment type="similarity">
    <text evidence="3 9">Belongs to the peptidase S9A family.</text>
</comment>
<dbReference type="Gene3D" id="3.40.50.1820">
    <property type="entry name" value="alpha/beta hydrolase"/>
    <property type="match status" value="1"/>
</dbReference>
<dbReference type="EMBL" id="KN824301">
    <property type="protein sequence ID" value="KIM27092.1"/>
    <property type="molecule type" value="Genomic_DNA"/>
</dbReference>
<organism evidence="12 13">
    <name type="scientific">Serendipita vermifera MAFF 305830</name>
    <dbReference type="NCBI Taxonomy" id="933852"/>
    <lineage>
        <taxon>Eukaryota</taxon>
        <taxon>Fungi</taxon>
        <taxon>Dikarya</taxon>
        <taxon>Basidiomycota</taxon>
        <taxon>Agaricomycotina</taxon>
        <taxon>Agaricomycetes</taxon>
        <taxon>Sebacinales</taxon>
        <taxon>Serendipitaceae</taxon>
        <taxon>Serendipita</taxon>
    </lineage>
</organism>
<evidence type="ECO:0000256" key="9">
    <source>
        <dbReference type="RuleBase" id="RU368024"/>
    </source>
</evidence>
<dbReference type="PANTHER" id="PTHR42776">
    <property type="entry name" value="SERINE PEPTIDASE S9 FAMILY MEMBER"/>
    <property type="match status" value="1"/>
</dbReference>
<dbReference type="SUPFAM" id="SSF53474">
    <property type="entry name" value="alpha/beta-Hydrolases"/>
    <property type="match status" value="1"/>
</dbReference>
<dbReference type="GO" id="GO:0004252">
    <property type="term" value="F:serine-type endopeptidase activity"/>
    <property type="evidence" value="ECO:0007669"/>
    <property type="project" value="UniProtKB-UniRule"/>
</dbReference>
<evidence type="ECO:0000256" key="7">
    <source>
        <dbReference type="ARBA" id="ARBA00022490"/>
    </source>
</evidence>
<evidence type="ECO:0000256" key="6">
    <source>
        <dbReference type="ARBA" id="ARBA00011881"/>
    </source>
</evidence>
<keyword evidence="7" id="KW-0963">Cytoplasm</keyword>
<evidence type="ECO:0000256" key="4">
    <source>
        <dbReference type="ARBA" id="ARBA00010040"/>
    </source>
</evidence>
<reference evidence="13" key="2">
    <citation type="submission" date="2015-01" db="EMBL/GenBank/DDBJ databases">
        <title>Evolutionary Origins and Diversification of the Mycorrhizal Mutualists.</title>
        <authorList>
            <consortium name="DOE Joint Genome Institute"/>
            <consortium name="Mycorrhizal Genomics Consortium"/>
            <person name="Kohler A."/>
            <person name="Kuo A."/>
            <person name="Nagy L.G."/>
            <person name="Floudas D."/>
            <person name="Copeland A."/>
            <person name="Barry K.W."/>
            <person name="Cichocki N."/>
            <person name="Veneault-Fourrey C."/>
            <person name="LaButti K."/>
            <person name="Lindquist E.A."/>
            <person name="Lipzen A."/>
            <person name="Lundell T."/>
            <person name="Morin E."/>
            <person name="Murat C."/>
            <person name="Riley R."/>
            <person name="Ohm R."/>
            <person name="Sun H."/>
            <person name="Tunlid A."/>
            <person name="Henrissat B."/>
            <person name="Grigoriev I.V."/>
            <person name="Hibbett D.S."/>
            <person name="Martin F."/>
        </authorList>
    </citation>
    <scope>NUCLEOTIDE SEQUENCE [LARGE SCALE GENOMIC DNA]</scope>
    <source>
        <strain evidence="13">MAFF 305830</strain>
    </source>
</reference>
<dbReference type="Proteomes" id="UP000054097">
    <property type="component" value="Unassembled WGS sequence"/>
</dbReference>
<dbReference type="InterPro" id="IPR001375">
    <property type="entry name" value="Peptidase_S9_cat"/>
</dbReference>
<evidence type="ECO:0000313" key="12">
    <source>
        <dbReference type="EMBL" id="KIM27092.1"/>
    </source>
</evidence>